<organism evidence="1">
    <name type="scientific">freshwater metagenome</name>
    <dbReference type="NCBI Taxonomy" id="449393"/>
    <lineage>
        <taxon>unclassified sequences</taxon>
        <taxon>metagenomes</taxon>
        <taxon>ecological metagenomes</taxon>
    </lineage>
</organism>
<name>A0A6J7M156_9ZZZZ</name>
<protein>
    <submittedName>
        <fullName evidence="1">Unannotated protein</fullName>
    </submittedName>
</protein>
<evidence type="ECO:0000313" key="1">
    <source>
        <dbReference type="EMBL" id="CAB4972413.1"/>
    </source>
</evidence>
<sequence>MVRMGDRTMTPLPDLWNIHDYAVGPLKSAVTDAYLMKHCRFFIGMQSGLQDTALLYERPCLIVNMYDPNFALPFLVNHRGMFKIFHNLVTGNSIDPLDLVCRSDSIEERSLAGENASDDLTRALRNFLVALEQEFPRNEVHPREPEFQAQYRAFLEDPIAGASTNKHDVVQSYRFASRLTSGTLSRILTPLA</sequence>
<dbReference type="NCBIfam" id="TIGR04372">
    <property type="entry name" value="glycosyl_04372"/>
    <property type="match status" value="1"/>
</dbReference>
<reference evidence="1" key="1">
    <citation type="submission" date="2020-05" db="EMBL/GenBank/DDBJ databases">
        <authorList>
            <person name="Chiriac C."/>
            <person name="Salcher M."/>
            <person name="Ghai R."/>
            <person name="Kavagutti S V."/>
        </authorList>
    </citation>
    <scope>NUCLEOTIDE SEQUENCE</scope>
</reference>
<accession>A0A6J7M156</accession>
<dbReference type="InterPro" id="IPR030808">
    <property type="entry name" value="Glycosyl_04372"/>
</dbReference>
<dbReference type="EMBL" id="CAFBNE010000215">
    <property type="protein sequence ID" value="CAB4972413.1"/>
    <property type="molecule type" value="Genomic_DNA"/>
</dbReference>
<proteinExistence type="predicted"/>
<gene>
    <name evidence="1" type="ORF">UFOPK3772_03490</name>
</gene>
<dbReference type="AlphaFoldDB" id="A0A6J7M156"/>